<dbReference type="OrthoDB" id="7862313at2759"/>
<accession>A0A9W9BQA8</accession>
<dbReference type="PANTHER" id="PTHR11200:SF300">
    <property type="entry name" value="TYPE II INOSITOL 1,4,5-TRISPHOSPHATE 5-PHOSPHATASE"/>
    <property type="match status" value="1"/>
</dbReference>
<feature type="region of interest" description="Disordered" evidence="1">
    <location>
        <begin position="318"/>
        <end position="368"/>
    </location>
</feature>
<dbReference type="Gene3D" id="3.60.10.10">
    <property type="entry name" value="Endonuclease/exonuclease/phosphatase"/>
    <property type="match status" value="1"/>
</dbReference>
<evidence type="ECO:0000256" key="1">
    <source>
        <dbReference type="SAM" id="MobiDB-lite"/>
    </source>
</evidence>
<dbReference type="Pfam" id="PF21310">
    <property type="entry name" value="OCRL-like_ASH"/>
    <property type="match status" value="1"/>
</dbReference>
<dbReference type="InterPro" id="IPR047078">
    <property type="entry name" value="RhoGAP_OCRL1"/>
</dbReference>
<dbReference type="InterPro" id="IPR000300">
    <property type="entry name" value="IPPc"/>
</dbReference>
<evidence type="ECO:0000259" key="2">
    <source>
        <dbReference type="SMART" id="SM00128"/>
    </source>
</evidence>
<organism evidence="3 4">
    <name type="scientific">Fusarium piperis</name>
    <dbReference type="NCBI Taxonomy" id="1435070"/>
    <lineage>
        <taxon>Eukaryota</taxon>
        <taxon>Fungi</taxon>
        <taxon>Dikarya</taxon>
        <taxon>Ascomycota</taxon>
        <taxon>Pezizomycotina</taxon>
        <taxon>Sordariomycetes</taxon>
        <taxon>Hypocreomycetidae</taxon>
        <taxon>Hypocreales</taxon>
        <taxon>Nectriaceae</taxon>
        <taxon>Fusarium</taxon>
        <taxon>Fusarium solani species complex</taxon>
    </lineage>
</organism>
<dbReference type="Pfam" id="PF22669">
    <property type="entry name" value="Exo_endo_phos2"/>
    <property type="match status" value="2"/>
</dbReference>
<feature type="region of interest" description="Disordered" evidence="1">
    <location>
        <begin position="1"/>
        <end position="28"/>
    </location>
</feature>
<dbReference type="InterPro" id="IPR013783">
    <property type="entry name" value="Ig-like_fold"/>
</dbReference>
<dbReference type="InterPro" id="IPR046985">
    <property type="entry name" value="IP5"/>
</dbReference>
<dbReference type="SUPFAM" id="SSF56219">
    <property type="entry name" value="DNase I-like"/>
    <property type="match status" value="1"/>
</dbReference>
<comment type="caution">
    <text evidence="3">The sequence shown here is derived from an EMBL/GenBank/DDBJ whole genome shotgun (WGS) entry which is preliminary data.</text>
</comment>
<feature type="compositionally biased region" description="Basic and acidic residues" evidence="1">
    <location>
        <begin position="441"/>
        <end position="458"/>
    </location>
</feature>
<dbReference type="Gene3D" id="2.60.40.10">
    <property type="entry name" value="Immunoglobulins"/>
    <property type="match status" value="1"/>
</dbReference>
<dbReference type="AlphaFoldDB" id="A0A9W9BQA8"/>
<evidence type="ECO:0000313" key="3">
    <source>
        <dbReference type="EMBL" id="KAJ4320673.1"/>
    </source>
</evidence>
<dbReference type="PANTHER" id="PTHR11200">
    <property type="entry name" value="INOSITOL 5-PHOSPHATASE"/>
    <property type="match status" value="1"/>
</dbReference>
<dbReference type="InterPro" id="IPR036691">
    <property type="entry name" value="Endo/exonu/phosph_ase_sf"/>
</dbReference>
<name>A0A9W9BQA8_9HYPO</name>
<dbReference type="CDD" id="cd04380">
    <property type="entry name" value="RhoGAP_OCRL1"/>
    <property type="match status" value="1"/>
</dbReference>
<dbReference type="Proteomes" id="UP001140502">
    <property type="component" value="Unassembled WGS sequence"/>
</dbReference>
<sequence length="976" mass="108300">MASMTDDPATQSVESEPVDLSSTTPHSLAKAVHARRSEYVRPHRLKVKIGTWNVAACPGTDKDLATWFTYGEGIDQNFAGLNLAQHDAVKVDSKQQGNSEPLHLTAGKDIGLYVLGLQEIVDLNTTKEYMNRAMYTDTTVMDKWKAALEAALPPGYELVTAEQMTGLLLLVYASPEIASTISNVSTKQVGTGLLGYFGNKGAVTTRLVLGETTRMVFINSHLASGAGSSYLDRRCWDVGQVLSRTQFDPIVQAGVEEEEGEKIGDEDLAFWFGDLNFRLDGLPGDDIRRLLMLHARGEYGAPEDSKPVLAEEGVIVMRGSDSDDDTTTTSSLHSRNESFDTASDLPDPDDFPEDPSQDPTSLQSTIDSLLPHDQLRRMIKQRKVFHDGWREGAITFLPTYKYDVGTVGLFDSSEKQRAPSWCDRILFRTRKDKLDFETKVKEEEEAKKKDEEMRSRGLEEDEDVLFSYDPDADGEDISTATDTIEYDEYDENEEPEAEDLVTREGFHDRIDLEIYASHQRITSSDHKPITSIFTLDYDAVVPDLKAKIHAEVARELDRAENEGRPGITVVVEGSEGTDGNIVDFGDLGPLERKTHSLTVANTGGVEATFSFVAKPTTEDGDDVIPEWLKTTFVRADEESPEPLGATVTLDPGETASVLLEVQISAISHIRALNEARAKIEDVLVLRIEDGRDHFIPVRGNWQPSCLGRSIAELIRIPDGGIRKFVKEKGIKGAIPYDSDVRCSAPKELFKLTEAVQTLVERSLAEAMMLEEAVLPRDPGWPLESTTWRVGEAELLEAQVALVSALDMDTMLLDKLPLEWPASFKLEVVCSILLLFLESLTDGLVPTHLWAKISTALPNISSLPPNVWPDTKTQILDILSSAPNHNIAFVFLTATLSRAATELTPATTDPKATGLTRRLSFRLTNTEDEDTKKRKMRERRYAEIVGSMVCRVDEKEKGAKDRARTVVEMFLRRDEGS</sequence>
<dbReference type="SMART" id="SM00128">
    <property type="entry name" value="IPPc"/>
    <property type="match status" value="1"/>
</dbReference>
<feature type="region of interest" description="Disordered" evidence="1">
    <location>
        <begin position="441"/>
        <end position="460"/>
    </location>
</feature>
<protein>
    <recommendedName>
        <fullName evidence="2">Inositol polyphosphate-related phosphatase domain-containing protein</fullName>
    </recommendedName>
</protein>
<dbReference type="GO" id="GO:0004439">
    <property type="term" value="F:phosphatidylinositol-4,5-bisphosphate 5-phosphatase activity"/>
    <property type="evidence" value="ECO:0007669"/>
    <property type="project" value="TreeGrafter"/>
</dbReference>
<feature type="compositionally biased region" description="Polar residues" evidence="1">
    <location>
        <begin position="8"/>
        <end position="26"/>
    </location>
</feature>
<feature type="domain" description="Inositol polyphosphate-related phosphatase" evidence="2">
    <location>
        <begin position="43"/>
        <end position="444"/>
    </location>
</feature>
<proteinExistence type="predicted"/>
<dbReference type="EMBL" id="JAPEUR010000105">
    <property type="protein sequence ID" value="KAJ4320673.1"/>
    <property type="molecule type" value="Genomic_DNA"/>
</dbReference>
<feature type="compositionally biased region" description="Acidic residues" evidence="1">
    <location>
        <begin position="346"/>
        <end position="356"/>
    </location>
</feature>
<dbReference type="GO" id="GO:0046856">
    <property type="term" value="P:phosphatidylinositol dephosphorylation"/>
    <property type="evidence" value="ECO:0007669"/>
    <property type="project" value="InterPro"/>
</dbReference>
<dbReference type="InterPro" id="IPR048869">
    <property type="entry name" value="OCRL-1_2_ASH"/>
</dbReference>
<gene>
    <name evidence="3" type="ORF">N0V84_005737</name>
</gene>
<reference evidence="3" key="1">
    <citation type="submission" date="2022-10" db="EMBL/GenBank/DDBJ databases">
        <title>Tapping the CABI collections for fungal endophytes: first genome assemblies for Collariella, Neodidymelliopsis, Ascochyta clinopodiicola, Didymella pomorum, Didymosphaeria variabile, Neocosmospora piperis and Neocucurbitaria cava.</title>
        <authorList>
            <person name="Hill R."/>
        </authorList>
    </citation>
    <scope>NUCLEOTIDE SEQUENCE</scope>
    <source>
        <strain evidence="3">IMI 366586</strain>
    </source>
</reference>
<keyword evidence="4" id="KW-1185">Reference proteome</keyword>
<evidence type="ECO:0000313" key="4">
    <source>
        <dbReference type="Proteomes" id="UP001140502"/>
    </source>
</evidence>